<feature type="transmembrane region" description="Helical" evidence="10">
    <location>
        <begin position="122"/>
        <end position="143"/>
    </location>
</feature>
<name>A7S4C0_NEMVE</name>
<dbReference type="PROSITE" id="PS50262">
    <property type="entry name" value="G_PROTEIN_RECEP_F1_2"/>
    <property type="match status" value="1"/>
</dbReference>
<gene>
    <name evidence="12" type="ORF">NEMVEDRAFT_v1g206604</name>
</gene>
<evidence type="ECO:0000256" key="10">
    <source>
        <dbReference type="SAM" id="Phobius"/>
    </source>
</evidence>
<sequence length="457" mass="51986">MANTSSLSNTTFDENGTLNHNSSSGSINGTFTGFPTLFQEPYALRIIRLLFQTLLFLGGVIGNFLVCLVTSKKRRQTSTGNLLILHLAISDLGILLVCFPFVVIRTEYPYAWPFGRLICKTVYPLADIFYGVEIGCITAIAFHRYRMLVHCGKKQLNVDSAKKLVFVIWLIAFVFIVGPLFFVMDLEETAWRKDCLTKWPNEVSKKLYSVTSMVLFYVIPLAVILMTYLKIRASLKKNNRRHNRYRCSTNRDENRHKEVLARVVQNRRAIQILTPVVLIFAFSMFPFTLFRLFFVFDLFPDGAEKFIRVIFNVCTVLLMANSSVNPIIYNVVNSEFRREFSALLRCDGETCCSNSSDILVTVNRSSANSNGGSHNNNKSTSHCNNAISADVQVPLNRPERDELSAEASSSRLTRTERLKNVLRKKKARVDRENRVEEIELETRPAVIINVMHETGGF</sequence>
<dbReference type="OrthoDB" id="5987936at2759"/>
<keyword evidence="4 8" id="KW-0297">G-protein coupled receptor</keyword>
<organism evidence="12 13">
    <name type="scientific">Nematostella vectensis</name>
    <name type="common">Starlet sea anemone</name>
    <dbReference type="NCBI Taxonomy" id="45351"/>
    <lineage>
        <taxon>Eukaryota</taxon>
        <taxon>Metazoa</taxon>
        <taxon>Cnidaria</taxon>
        <taxon>Anthozoa</taxon>
        <taxon>Hexacorallia</taxon>
        <taxon>Actiniaria</taxon>
        <taxon>Edwardsiidae</taxon>
        <taxon>Nematostella</taxon>
    </lineage>
</organism>
<proteinExistence type="inferred from homology"/>
<dbReference type="InParanoid" id="A7S4C0"/>
<dbReference type="KEGG" id="nve:5513267"/>
<dbReference type="GO" id="GO:0005886">
    <property type="term" value="C:plasma membrane"/>
    <property type="evidence" value="ECO:0000318"/>
    <property type="project" value="GO_Central"/>
</dbReference>
<dbReference type="PANTHER" id="PTHR24243">
    <property type="entry name" value="G-PROTEIN COUPLED RECEPTOR"/>
    <property type="match status" value="1"/>
</dbReference>
<evidence type="ECO:0000256" key="2">
    <source>
        <dbReference type="ARBA" id="ARBA00022692"/>
    </source>
</evidence>
<evidence type="ECO:0000313" key="12">
    <source>
        <dbReference type="EMBL" id="EDO41494.1"/>
    </source>
</evidence>
<evidence type="ECO:0000256" key="8">
    <source>
        <dbReference type="RuleBase" id="RU000688"/>
    </source>
</evidence>
<dbReference type="PANTHER" id="PTHR24243:SF208">
    <property type="entry name" value="PYROKININ-1 RECEPTOR"/>
    <property type="match status" value="1"/>
</dbReference>
<dbReference type="CDD" id="cd00637">
    <property type="entry name" value="7tm_classA_rhodopsin-like"/>
    <property type="match status" value="1"/>
</dbReference>
<dbReference type="GO" id="GO:0007218">
    <property type="term" value="P:neuropeptide signaling pathway"/>
    <property type="evidence" value="ECO:0000318"/>
    <property type="project" value="GO_Central"/>
</dbReference>
<dbReference type="HOGENOM" id="CLU_009579_6_0_1"/>
<feature type="transmembrane region" description="Helical" evidence="10">
    <location>
        <begin position="207"/>
        <end position="231"/>
    </location>
</feature>
<dbReference type="SMART" id="SM01381">
    <property type="entry name" value="7TM_GPCR_Srsx"/>
    <property type="match status" value="1"/>
</dbReference>
<evidence type="ECO:0000256" key="1">
    <source>
        <dbReference type="ARBA" id="ARBA00004141"/>
    </source>
</evidence>
<dbReference type="EMBL" id="DS469577">
    <property type="protein sequence ID" value="EDO41494.1"/>
    <property type="molecule type" value="Genomic_DNA"/>
</dbReference>
<dbReference type="PRINTS" id="PR00237">
    <property type="entry name" value="GPCRRHODOPSN"/>
</dbReference>
<evidence type="ECO:0000259" key="11">
    <source>
        <dbReference type="PROSITE" id="PS50262"/>
    </source>
</evidence>
<keyword evidence="2 8" id="KW-0812">Transmembrane</keyword>
<feature type="transmembrane region" description="Helical" evidence="10">
    <location>
        <begin position="272"/>
        <end position="294"/>
    </location>
</feature>
<dbReference type="InterPro" id="IPR000276">
    <property type="entry name" value="GPCR_Rhodpsn"/>
</dbReference>
<keyword evidence="3 10" id="KW-1133">Transmembrane helix</keyword>
<comment type="similarity">
    <text evidence="8">Belongs to the G-protein coupled receptor 1 family.</text>
</comment>
<dbReference type="InterPro" id="IPR017452">
    <property type="entry name" value="GPCR_Rhodpsn_7TM"/>
</dbReference>
<dbReference type="PROSITE" id="PS00237">
    <property type="entry name" value="G_PROTEIN_RECEP_F1_1"/>
    <property type="match status" value="1"/>
</dbReference>
<dbReference type="PhylomeDB" id="A7S4C0"/>
<feature type="domain" description="G-protein coupled receptors family 1 profile" evidence="11">
    <location>
        <begin position="62"/>
        <end position="329"/>
    </location>
</feature>
<dbReference type="Pfam" id="PF00001">
    <property type="entry name" value="7tm_1"/>
    <property type="match status" value="1"/>
</dbReference>
<dbReference type="eggNOG" id="KOG3656">
    <property type="taxonomic scope" value="Eukaryota"/>
</dbReference>
<dbReference type="OMA" id="HRYRMLV"/>
<protein>
    <recommendedName>
        <fullName evidence="11">G-protein coupled receptors family 1 profile domain-containing protein</fullName>
    </recommendedName>
</protein>
<comment type="subcellular location">
    <subcellularLocation>
        <location evidence="1">Membrane</location>
        <topology evidence="1">Multi-pass membrane protein</topology>
    </subcellularLocation>
</comment>
<keyword evidence="5 10" id="KW-0472">Membrane</keyword>
<feature type="transmembrane region" description="Helical" evidence="10">
    <location>
        <begin position="82"/>
        <end position="102"/>
    </location>
</feature>
<dbReference type="Gene3D" id="1.20.1070.10">
    <property type="entry name" value="Rhodopsin 7-helix transmembrane proteins"/>
    <property type="match status" value="1"/>
</dbReference>
<reference evidence="12 13" key="1">
    <citation type="journal article" date="2007" name="Science">
        <title>Sea anemone genome reveals ancestral eumetazoan gene repertoire and genomic organization.</title>
        <authorList>
            <person name="Putnam N.H."/>
            <person name="Srivastava M."/>
            <person name="Hellsten U."/>
            <person name="Dirks B."/>
            <person name="Chapman J."/>
            <person name="Salamov A."/>
            <person name="Terry A."/>
            <person name="Shapiro H."/>
            <person name="Lindquist E."/>
            <person name="Kapitonov V.V."/>
            <person name="Jurka J."/>
            <person name="Genikhovich G."/>
            <person name="Grigoriev I.V."/>
            <person name="Lucas S.M."/>
            <person name="Steele R.E."/>
            <person name="Finnerty J.R."/>
            <person name="Technau U."/>
            <person name="Martindale M.Q."/>
            <person name="Rokhsar D.S."/>
        </authorList>
    </citation>
    <scope>NUCLEOTIDE SEQUENCE [LARGE SCALE GENOMIC DNA]</scope>
    <source>
        <strain evidence="13">CH2 X CH6</strain>
    </source>
</reference>
<evidence type="ECO:0000313" key="13">
    <source>
        <dbReference type="Proteomes" id="UP000001593"/>
    </source>
</evidence>
<evidence type="ECO:0000256" key="9">
    <source>
        <dbReference type="SAM" id="MobiDB-lite"/>
    </source>
</evidence>
<dbReference type="AlphaFoldDB" id="A7S4C0"/>
<keyword evidence="7 8" id="KW-0807">Transducer</keyword>
<dbReference type="FunFam" id="1.20.1070.10:FF:000544">
    <property type="entry name" value="Predicted protein"/>
    <property type="match status" value="1"/>
</dbReference>
<evidence type="ECO:0000256" key="5">
    <source>
        <dbReference type="ARBA" id="ARBA00023136"/>
    </source>
</evidence>
<evidence type="ECO:0000256" key="7">
    <source>
        <dbReference type="ARBA" id="ARBA00023224"/>
    </source>
</evidence>
<dbReference type="SUPFAM" id="SSF81321">
    <property type="entry name" value="Family A G protein-coupled receptor-like"/>
    <property type="match status" value="1"/>
</dbReference>
<dbReference type="Proteomes" id="UP000001593">
    <property type="component" value="Unassembled WGS sequence"/>
</dbReference>
<feature type="region of interest" description="Disordered" evidence="9">
    <location>
        <begin position="1"/>
        <end position="21"/>
    </location>
</feature>
<feature type="transmembrane region" description="Helical" evidence="10">
    <location>
        <begin position="164"/>
        <end position="184"/>
    </location>
</feature>
<evidence type="ECO:0000256" key="4">
    <source>
        <dbReference type="ARBA" id="ARBA00023040"/>
    </source>
</evidence>
<keyword evidence="6 8" id="KW-0675">Receptor</keyword>
<accession>A7S4C0</accession>
<feature type="transmembrane region" description="Helical" evidence="10">
    <location>
        <begin position="46"/>
        <end position="70"/>
    </location>
</feature>
<evidence type="ECO:0000256" key="3">
    <source>
        <dbReference type="ARBA" id="ARBA00022989"/>
    </source>
</evidence>
<feature type="transmembrane region" description="Helical" evidence="10">
    <location>
        <begin position="306"/>
        <end position="328"/>
    </location>
</feature>
<keyword evidence="13" id="KW-1185">Reference proteome</keyword>
<dbReference type="STRING" id="45351.A7S4C0"/>
<evidence type="ECO:0000256" key="6">
    <source>
        <dbReference type="ARBA" id="ARBA00023170"/>
    </source>
</evidence>
<dbReference type="GO" id="GO:0008528">
    <property type="term" value="F:G protein-coupled peptide receptor activity"/>
    <property type="evidence" value="ECO:0000318"/>
    <property type="project" value="GO_Central"/>
</dbReference>